<protein>
    <submittedName>
        <fullName evidence="9">Ring finger domain-containing protein</fullName>
    </submittedName>
</protein>
<dbReference type="InterPro" id="IPR001841">
    <property type="entry name" value="Znf_RING"/>
</dbReference>
<feature type="compositionally biased region" description="Low complexity" evidence="5">
    <location>
        <begin position="387"/>
        <end position="401"/>
    </location>
</feature>
<evidence type="ECO:0000259" key="8">
    <source>
        <dbReference type="PROSITE" id="PS51292"/>
    </source>
</evidence>
<evidence type="ECO:0000256" key="2">
    <source>
        <dbReference type="ARBA" id="ARBA00022771"/>
    </source>
</evidence>
<feature type="compositionally biased region" description="Low complexity" evidence="5">
    <location>
        <begin position="420"/>
        <end position="435"/>
    </location>
</feature>
<dbReference type="SUPFAM" id="SSF57850">
    <property type="entry name" value="RING/U-box"/>
    <property type="match status" value="2"/>
</dbReference>
<dbReference type="InterPro" id="IPR007527">
    <property type="entry name" value="Znf_SWIM"/>
</dbReference>
<evidence type="ECO:0000313" key="10">
    <source>
        <dbReference type="Proteomes" id="UP000027586"/>
    </source>
</evidence>
<feature type="domain" description="RING-type" evidence="6">
    <location>
        <begin position="620"/>
        <end position="670"/>
    </location>
</feature>
<gene>
    <name evidence="9" type="ORF">LCOR_12193.1</name>
</gene>
<accession>A0A068SGC9</accession>
<dbReference type="InterPro" id="IPR013083">
    <property type="entry name" value="Znf_RING/FYVE/PHD"/>
</dbReference>
<feature type="compositionally biased region" description="Polar residues" evidence="5">
    <location>
        <begin position="405"/>
        <end position="415"/>
    </location>
</feature>
<reference evidence="9" key="1">
    <citation type="submission" date="2013-08" db="EMBL/GenBank/DDBJ databases">
        <title>Gene expansion shapes genome architecture in the human pathogen Lichtheimia corymbifera: an evolutionary genomics analysis in the ancient terrestrial Mucorales (Mucoromycotina).</title>
        <authorList>
            <person name="Schwartze V.U."/>
            <person name="Winter S."/>
            <person name="Shelest E."/>
            <person name="Marcet-Houben M."/>
            <person name="Horn F."/>
            <person name="Wehner S."/>
            <person name="Hoffmann K."/>
            <person name="Riege K."/>
            <person name="Sammeth M."/>
            <person name="Nowrousian M."/>
            <person name="Valiante V."/>
            <person name="Linde J."/>
            <person name="Jacobsen I.D."/>
            <person name="Marz M."/>
            <person name="Brakhage A.A."/>
            <person name="Gabaldon T."/>
            <person name="Bocker S."/>
            <person name="Voigt K."/>
        </authorList>
    </citation>
    <scope>NUCLEOTIDE SEQUENCE [LARGE SCALE GENOMIC DNA]</scope>
    <source>
        <strain evidence="9">FSU 9682</strain>
    </source>
</reference>
<dbReference type="Pfam" id="PF13639">
    <property type="entry name" value="zf-RING_2"/>
    <property type="match status" value="1"/>
</dbReference>
<dbReference type="PANTHER" id="PTHR21540">
    <property type="entry name" value="RING FINGER AND SWIM DOMAIN-CONTAINING PROTEIN 2"/>
    <property type="match status" value="1"/>
</dbReference>
<feature type="region of interest" description="Disordered" evidence="5">
    <location>
        <begin position="1"/>
        <end position="67"/>
    </location>
</feature>
<evidence type="ECO:0000256" key="5">
    <source>
        <dbReference type="SAM" id="MobiDB-lite"/>
    </source>
</evidence>
<dbReference type="CDD" id="cd16494">
    <property type="entry name" value="RING-CH-C4HC3_ZSWM2"/>
    <property type="match status" value="1"/>
</dbReference>
<evidence type="ECO:0000259" key="7">
    <source>
        <dbReference type="PROSITE" id="PS50966"/>
    </source>
</evidence>
<organism evidence="9 10">
    <name type="scientific">Lichtheimia corymbifera JMRC:FSU:9682</name>
    <dbReference type="NCBI Taxonomy" id="1263082"/>
    <lineage>
        <taxon>Eukaryota</taxon>
        <taxon>Fungi</taxon>
        <taxon>Fungi incertae sedis</taxon>
        <taxon>Mucoromycota</taxon>
        <taxon>Mucoromycotina</taxon>
        <taxon>Mucoromycetes</taxon>
        <taxon>Mucorales</taxon>
        <taxon>Lichtheimiaceae</taxon>
        <taxon>Lichtheimia</taxon>
    </lineage>
</organism>
<sequence length="712" mass="80356">MPKSTTSTSTRRARESVAQANTARAKVVIDLTGDSDGEPSNSNSNRRIAHNTTTSSSSSSTTQALSRARQDIADTYQALNALQQRKRKKATRRPPMSATAMRNMQSRLQRALTQRMFVFRREQKSQYHAEFQVLGSTGNLYTVKIANHMTCSCFDYVSRHLHCKHLLLVLARVFNLTGESPAYASLSLTDEELHDMFANCSPAPGVMVDERVKAAIERKLDGVPEEDRSNRKPLDDADCPICYEALSDSQPNTIIYCKTCGNNVHKGCFTQWSNQLSRQGLEISCVFCRTRWEDPNGTRRKAKTSEGYANFADEAGISTVRDTSTYRSSAFWEGGYRRRRRQYPGERRPPPPDDYEGDIADWYGDPAYYYLVSAALFLSSHNTMPVTRSRSTTTRTQSARQRPQESNASNNNTPQEHNESSAAAAETSTNATIAAPLSTARSTNAERRKKKRRQSPTDPANKGPANTPKRLKGQPSFKAEAVQERLDRALSQRMYVVSRIQRNDHHIQFHVLGSTGNYYTVDITNKMKCDCFDHRYRRLHCKHLLLVLARVFHVERGSPAYVKLLLTNEELQEVFANCAPDPTVMVDDDVKALINSKMHGEPVEDESSLNRKSLKEDPDCPICYETLTEDQATIITFCKVCGNNVHEDCFQQWTRQLTKQGQTVTCVFCRSPWEIPKPIAEPKKSVRGFANFAQESGLVFELEEELEQSTTS</sequence>
<dbReference type="GO" id="GO:0061630">
    <property type="term" value="F:ubiquitin protein ligase activity"/>
    <property type="evidence" value="ECO:0007669"/>
    <property type="project" value="InterPro"/>
</dbReference>
<dbReference type="EMBL" id="CBTN010000188">
    <property type="protein sequence ID" value="CDH61418.1"/>
    <property type="molecule type" value="Genomic_DNA"/>
</dbReference>
<evidence type="ECO:0000313" key="9">
    <source>
        <dbReference type="EMBL" id="CDH61418.1"/>
    </source>
</evidence>
<name>A0A068SGC9_9FUNG</name>
<dbReference type="AlphaFoldDB" id="A0A068SGC9"/>
<keyword evidence="2 4" id="KW-0863">Zinc-finger</keyword>
<dbReference type="VEuPathDB" id="FungiDB:LCOR_12193.1"/>
<dbReference type="STRING" id="1263082.A0A068SGC9"/>
<keyword evidence="3" id="KW-0862">Zinc</keyword>
<keyword evidence="10" id="KW-1185">Reference proteome</keyword>
<comment type="caution">
    <text evidence="9">The sequence shown here is derived from an EMBL/GenBank/DDBJ whole genome shotgun (WGS) entry which is preliminary data.</text>
</comment>
<dbReference type="InterPro" id="IPR011016">
    <property type="entry name" value="Znf_RING-CH"/>
</dbReference>
<feature type="compositionally biased region" description="Low complexity" evidence="5">
    <location>
        <begin position="52"/>
        <end position="62"/>
    </location>
</feature>
<proteinExistence type="predicted"/>
<evidence type="ECO:0000259" key="6">
    <source>
        <dbReference type="PROSITE" id="PS50089"/>
    </source>
</evidence>
<feature type="region of interest" description="Disordered" evidence="5">
    <location>
        <begin position="384"/>
        <end position="480"/>
    </location>
</feature>
<keyword evidence="1" id="KW-0479">Metal-binding</keyword>
<dbReference type="PROSITE" id="PS50966">
    <property type="entry name" value="ZF_SWIM"/>
    <property type="match status" value="2"/>
</dbReference>
<dbReference type="InterPro" id="IPR039903">
    <property type="entry name" value="Zswim2"/>
</dbReference>
<feature type="compositionally biased region" description="Low complexity" evidence="5">
    <location>
        <begin position="1"/>
        <end position="10"/>
    </location>
</feature>
<evidence type="ECO:0000256" key="1">
    <source>
        <dbReference type="ARBA" id="ARBA00022723"/>
    </source>
</evidence>
<evidence type="ECO:0000256" key="3">
    <source>
        <dbReference type="ARBA" id="ARBA00022833"/>
    </source>
</evidence>
<dbReference type="Gene3D" id="3.30.40.10">
    <property type="entry name" value="Zinc/RING finger domain, C3HC4 (zinc finger)"/>
    <property type="match status" value="2"/>
</dbReference>
<dbReference type="PANTHER" id="PTHR21540:SF0">
    <property type="entry name" value="PHD FAMILY PROTEIN"/>
    <property type="match status" value="1"/>
</dbReference>
<feature type="domain" description="SWIM-type" evidence="7">
    <location>
        <begin position="141"/>
        <end position="174"/>
    </location>
</feature>
<dbReference type="GO" id="GO:0008270">
    <property type="term" value="F:zinc ion binding"/>
    <property type="evidence" value="ECO:0007669"/>
    <property type="project" value="UniProtKB-KW"/>
</dbReference>
<dbReference type="PROSITE" id="PS50089">
    <property type="entry name" value="ZF_RING_2"/>
    <property type="match status" value="2"/>
</dbReference>
<dbReference type="OrthoDB" id="2122982at2759"/>
<feature type="domain" description="RING-type" evidence="6">
    <location>
        <begin position="239"/>
        <end position="289"/>
    </location>
</feature>
<dbReference type="Proteomes" id="UP000027586">
    <property type="component" value="Unassembled WGS sequence"/>
</dbReference>
<feature type="domain" description="SWIM-type" evidence="7">
    <location>
        <begin position="519"/>
        <end position="552"/>
    </location>
</feature>
<feature type="region of interest" description="Disordered" evidence="5">
    <location>
        <begin position="83"/>
        <end position="102"/>
    </location>
</feature>
<dbReference type="PROSITE" id="PS51292">
    <property type="entry name" value="ZF_RING_CH"/>
    <property type="match status" value="1"/>
</dbReference>
<feature type="domain" description="RING-CH-type" evidence="8">
    <location>
        <begin position="612"/>
        <end position="676"/>
    </location>
</feature>
<dbReference type="SMART" id="SM00184">
    <property type="entry name" value="RING"/>
    <property type="match status" value="2"/>
</dbReference>
<evidence type="ECO:0000256" key="4">
    <source>
        <dbReference type="PROSITE-ProRule" id="PRU00175"/>
    </source>
</evidence>